<dbReference type="InterPro" id="IPR036388">
    <property type="entry name" value="WH-like_DNA-bd_sf"/>
</dbReference>
<dbReference type="InterPro" id="IPR013325">
    <property type="entry name" value="RNA_pol_sigma_r2"/>
</dbReference>
<keyword evidence="4" id="KW-0804">Transcription</keyword>
<accession>A0A517TYF9</accession>
<dbReference type="AlphaFoldDB" id="A0A517TYF9"/>
<dbReference type="SUPFAM" id="SSF88946">
    <property type="entry name" value="Sigma2 domain of RNA polymerase sigma factors"/>
    <property type="match status" value="1"/>
</dbReference>
<dbReference type="OrthoDB" id="283468at2"/>
<dbReference type="InterPro" id="IPR053812">
    <property type="entry name" value="HTH_Sigma70_ECF-like"/>
</dbReference>
<keyword evidence="3" id="KW-0731">Sigma factor</keyword>
<keyword evidence="2" id="KW-0805">Transcription regulation</keyword>
<dbReference type="GO" id="GO:0016987">
    <property type="term" value="F:sigma factor activity"/>
    <property type="evidence" value="ECO:0007669"/>
    <property type="project" value="UniProtKB-KW"/>
</dbReference>
<feature type="domain" description="RNA polymerase sigma-70 ECF-like HTH" evidence="7">
    <location>
        <begin position="10"/>
        <end position="201"/>
    </location>
</feature>
<dbReference type="PANTHER" id="PTHR43133">
    <property type="entry name" value="RNA POLYMERASE ECF-TYPE SIGMA FACTO"/>
    <property type="match status" value="1"/>
</dbReference>
<organism evidence="8 9">
    <name type="scientific">Lacipirellula limnantheis</name>
    <dbReference type="NCBI Taxonomy" id="2528024"/>
    <lineage>
        <taxon>Bacteria</taxon>
        <taxon>Pseudomonadati</taxon>
        <taxon>Planctomycetota</taxon>
        <taxon>Planctomycetia</taxon>
        <taxon>Pirellulales</taxon>
        <taxon>Lacipirellulaceae</taxon>
        <taxon>Lacipirellula</taxon>
    </lineage>
</organism>
<dbReference type="EMBL" id="CP036339">
    <property type="protein sequence ID" value="QDT73418.1"/>
    <property type="molecule type" value="Genomic_DNA"/>
</dbReference>
<dbReference type="InterPro" id="IPR013324">
    <property type="entry name" value="RNA_pol_sigma_r3/r4-like"/>
</dbReference>
<dbReference type="Gene3D" id="1.10.10.10">
    <property type="entry name" value="Winged helix-like DNA-binding domain superfamily/Winged helix DNA-binding domain"/>
    <property type="match status" value="1"/>
</dbReference>
<dbReference type="Gene3D" id="1.10.1740.10">
    <property type="match status" value="1"/>
</dbReference>
<dbReference type="KEGG" id="llh:I41_26070"/>
<feature type="coiled-coil region" evidence="5">
    <location>
        <begin position="8"/>
        <end position="35"/>
    </location>
</feature>
<evidence type="ECO:0000256" key="6">
    <source>
        <dbReference type="SAM" id="MobiDB-lite"/>
    </source>
</evidence>
<keyword evidence="5" id="KW-0175">Coiled coil</keyword>
<evidence type="ECO:0000256" key="4">
    <source>
        <dbReference type="ARBA" id="ARBA00023163"/>
    </source>
</evidence>
<name>A0A517TYF9_9BACT</name>
<dbReference type="RefSeq" id="WP_145433009.1">
    <property type="nucleotide sequence ID" value="NZ_CP036339.1"/>
</dbReference>
<dbReference type="NCBIfam" id="TIGR02937">
    <property type="entry name" value="sigma70-ECF"/>
    <property type="match status" value="1"/>
</dbReference>
<evidence type="ECO:0000256" key="5">
    <source>
        <dbReference type="SAM" id="Coils"/>
    </source>
</evidence>
<reference evidence="8 9" key="1">
    <citation type="submission" date="2019-02" db="EMBL/GenBank/DDBJ databases">
        <title>Deep-cultivation of Planctomycetes and their phenomic and genomic characterization uncovers novel biology.</title>
        <authorList>
            <person name="Wiegand S."/>
            <person name="Jogler M."/>
            <person name="Boedeker C."/>
            <person name="Pinto D."/>
            <person name="Vollmers J."/>
            <person name="Rivas-Marin E."/>
            <person name="Kohn T."/>
            <person name="Peeters S.H."/>
            <person name="Heuer A."/>
            <person name="Rast P."/>
            <person name="Oberbeckmann S."/>
            <person name="Bunk B."/>
            <person name="Jeske O."/>
            <person name="Meyerdierks A."/>
            <person name="Storesund J.E."/>
            <person name="Kallscheuer N."/>
            <person name="Luecker S."/>
            <person name="Lage O.M."/>
            <person name="Pohl T."/>
            <person name="Merkel B.J."/>
            <person name="Hornburger P."/>
            <person name="Mueller R.-W."/>
            <person name="Bruemmer F."/>
            <person name="Labrenz M."/>
            <person name="Spormann A.M."/>
            <person name="Op den Camp H."/>
            <person name="Overmann J."/>
            <person name="Amann R."/>
            <person name="Jetten M.S.M."/>
            <person name="Mascher T."/>
            <person name="Medema M.H."/>
            <person name="Devos D.P."/>
            <person name="Kaster A.-K."/>
            <person name="Ovreas L."/>
            <person name="Rohde M."/>
            <person name="Galperin M.Y."/>
            <person name="Jogler C."/>
        </authorList>
    </citation>
    <scope>NUCLEOTIDE SEQUENCE [LARGE SCALE GENOMIC DNA]</scope>
    <source>
        <strain evidence="8 9">I41</strain>
    </source>
</reference>
<feature type="region of interest" description="Disordered" evidence="6">
    <location>
        <begin position="107"/>
        <end position="136"/>
    </location>
</feature>
<dbReference type="GO" id="GO:0006352">
    <property type="term" value="P:DNA-templated transcription initiation"/>
    <property type="evidence" value="ECO:0007669"/>
    <property type="project" value="InterPro"/>
</dbReference>
<dbReference type="Pfam" id="PF07638">
    <property type="entry name" value="Sigma70_ECF"/>
    <property type="match status" value="1"/>
</dbReference>
<dbReference type="Proteomes" id="UP000317909">
    <property type="component" value="Chromosome"/>
</dbReference>
<evidence type="ECO:0000313" key="9">
    <source>
        <dbReference type="Proteomes" id="UP000317909"/>
    </source>
</evidence>
<evidence type="ECO:0000256" key="3">
    <source>
        <dbReference type="ARBA" id="ARBA00023082"/>
    </source>
</evidence>
<evidence type="ECO:0000256" key="1">
    <source>
        <dbReference type="ARBA" id="ARBA00010641"/>
    </source>
</evidence>
<evidence type="ECO:0000313" key="8">
    <source>
        <dbReference type="EMBL" id="QDT73418.1"/>
    </source>
</evidence>
<evidence type="ECO:0000256" key="2">
    <source>
        <dbReference type="ARBA" id="ARBA00023015"/>
    </source>
</evidence>
<dbReference type="SUPFAM" id="SSF88659">
    <property type="entry name" value="Sigma3 and sigma4 domains of RNA polymerase sigma factors"/>
    <property type="match status" value="1"/>
</dbReference>
<gene>
    <name evidence="8" type="ORF">I41_26070</name>
</gene>
<proteinExistence type="inferred from homology"/>
<protein>
    <submittedName>
        <fullName evidence="8">RNA polymerase sigma factor</fullName>
    </submittedName>
</protein>
<evidence type="ECO:0000259" key="7">
    <source>
        <dbReference type="Pfam" id="PF07638"/>
    </source>
</evidence>
<comment type="similarity">
    <text evidence="1">Belongs to the sigma-70 factor family. ECF subfamily.</text>
</comment>
<dbReference type="InterPro" id="IPR039425">
    <property type="entry name" value="RNA_pol_sigma-70-like"/>
</dbReference>
<dbReference type="InterPro" id="IPR014284">
    <property type="entry name" value="RNA_pol_sigma-70_dom"/>
</dbReference>
<dbReference type="PANTHER" id="PTHR43133:SF39">
    <property type="entry name" value="SIMILAR TO RNA POLYMERASE SIGMA-E FACTOR"/>
    <property type="match status" value="1"/>
</dbReference>
<keyword evidence="9" id="KW-1185">Reference proteome</keyword>
<sequence length="208" mass="23956">MSESTITASRVEKLLAELRSGHAEARNELLEATCNRLMALTRKLKRSFPQVGRWEQTEDVFQNSSLRLYQAMADVEIVDALHFYRLAALQIRRELIDLSRRYDGPHGLGRHHMTTRATANDDQSRPPSFEAAEDTNDPAAVAQWAEFHEMIEALPEEQREVTELIWYHSLSQDEAAALLEVDARTVRRRWRAARMALHDRLHGELPSE</sequence>